<proteinExistence type="predicted"/>
<dbReference type="InterPro" id="IPR013230">
    <property type="entry name" value="Peptidase_M15A_C"/>
</dbReference>
<evidence type="ECO:0000259" key="3">
    <source>
        <dbReference type="Pfam" id="PF08291"/>
    </source>
</evidence>
<dbReference type="Pfam" id="PF08291">
    <property type="entry name" value="Peptidase_M15_3"/>
    <property type="match status" value="1"/>
</dbReference>
<name>A0ABX6T309_9SPHN</name>
<accession>A0ABX6T309</accession>
<dbReference type="Proteomes" id="UP000516134">
    <property type="component" value="Chromosome"/>
</dbReference>
<keyword evidence="5" id="KW-1185">Reference proteome</keyword>
<dbReference type="Gene3D" id="3.30.1380.10">
    <property type="match status" value="1"/>
</dbReference>
<dbReference type="RefSeq" id="WP_187715693.1">
    <property type="nucleotide sequence ID" value="NZ_BAABJC010000001.1"/>
</dbReference>
<keyword evidence="2" id="KW-0732">Signal</keyword>
<dbReference type="SUPFAM" id="SSF55166">
    <property type="entry name" value="Hedgehog/DD-peptidase"/>
    <property type="match status" value="1"/>
</dbReference>
<gene>
    <name evidence="4" type="ORF">H9L15_07420</name>
</gene>
<evidence type="ECO:0000313" key="4">
    <source>
        <dbReference type="EMBL" id="QNP44272.1"/>
    </source>
</evidence>
<protein>
    <recommendedName>
        <fullName evidence="3">Peptidase M15A C-terminal domain-containing protein</fullName>
    </recommendedName>
</protein>
<evidence type="ECO:0000256" key="2">
    <source>
        <dbReference type="SAM" id="SignalP"/>
    </source>
</evidence>
<evidence type="ECO:0000256" key="1">
    <source>
        <dbReference type="SAM" id="MobiDB-lite"/>
    </source>
</evidence>
<feature type="domain" description="Peptidase M15A C-terminal" evidence="3">
    <location>
        <begin position="114"/>
        <end position="182"/>
    </location>
</feature>
<sequence length="283" mass="30412">MRWLLLPLLGLAASASAQVVLPAPPSGSVVYAPGAATFNPAADYITVGQDEPGYRNWYAAAPAHGNSVRAFNAYLEQYDVGGVFPTWQLLRTATSWQRCGGQPFEVPPTSEWPHIVQTLRYVRDYVIPAVGPVEPVSAYRNPALNACAGGAPESAHKHYSAIDMVPLRQTTREDLMRTLCRVQARRGPDYQVGLGFYAFLRFHVDTTKYRRWNMDPTVASLCPPIAKSTDIATIAQPLPTISAASSGAAPVIATTPVEPAGPKVVFAPSAAPTGSSDSQPQQH</sequence>
<dbReference type="EMBL" id="CP060780">
    <property type="protein sequence ID" value="QNP44272.1"/>
    <property type="molecule type" value="Genomic_DNA"/>
</dbReference>
<organism evidence="4 5">
    <name type="scientific">Sphingomonas daechungensis</name>
    <dbReference type="NCBI Taxonomy" id="1176646"/>
    <lineage>
        <taxon>Bacteria</taxon>
        <taxon>Pseudomonadati</taxon>
        <taxon>Pseudomonadota</taxon>
        <taxon>Alphaproteobacteria</taxon>
        <taxon>Sphingomonadales</taxon>
        <taxon>Sphingomonadaceae</taxon>
        <taxon>Sphingomonas</taxon>
    </lineage>
</organism>
<feature type="signal peptide" evidence="2">
    <location>
        <begin position="1"/>
        <end position="17"/>
    </location>
</feature>
<dbReference type="InterPro" id="IPR009045">
    <property type="entry name" value="Zn_M74/Hedgehog-like"/>
</dbReference>
<feature type="chain" id="PRO_5045501711" description="Peptidase M15A C-terminal domain-containing protein" evidence="2">
    <location>
        <begin position="18"/>
        <end position="283"/>
    </location>
</feature>
<reference evidence="4 5" key="1">
    <citation type="submission" date="2020-08" db="EMBL/GenBank/DDBJ databases">
        <title>Genome sequence of Sphingomonas daechungensis KACC 18115T.</title>
        <authorList>
            <person name="Hyun D.-W."/>
            <person name="Bae J.-W."/>
        </authorList>
    </citation>
    <scope>NUCLEOTIDE SEQUENCE [LARGE SCALE GENOMIC DNA]</scope>
    <source>
        <strain evidence="4 5">KACC 18115</strain>
    </source>
</reference>
<feature type="region of interest" description="Disordered" evidence="1">
    <location>
        <begin position="259"/>
        <end position="283"/>
    </location>
</feature>
<feature type="compositionally biased region" description="Polar residues" evidence="1">
    <location>
        <begin position="272"/>
        <end position="283"/>
    </location>
</feature>
<evidence type="ECO:0000313" key="5">
    <source>
        <dbReference type="Proteomes" id="UP000516134"/>
    </source>
</evidence>